<evidence type="ECO:0000256" key="1">
    <source>
        <dbReference type="ARBA" id="ARBA00008324"/>
    </source>
</evidence>
<keyword evidence="2" id="KW-0378">Hydrolase</keyword>
<dbReference type="InterPro" id="IPR003736">
    <property type="entry name" value="PAAI_dom"/>
</dbReference>
<dbReference type="NCBIfam" id="TIGR00369">
    <property type="entry name" value="unchar_dom_1"/>
    <property type="match status" value="1"/>
</dbReference>
<protein>
    <submittedName>
        <fullName evidence="4">PaaI family thioesterase</fullName>
    </submittedName>
</protein>
<comment type="similarity">
    <text evidence="1">Belongs to the thioesterase PaaI family.</text>
</comment>
<dbReference type="Proteomes" id="UP001501594">
    <property type="component" value="Unassembled WGS sequence"/>
</dbReference>
<dbReference type="PANTHER" id="PTHR21660:SF1">
    <property type="entry name" value="ACYL-COENZYME A THIOESTERASE 13"/>
    <property type="match status" value="1"/>
</dbReference>
<evidence type="ECO:0000313" key="5">
    <source>
        <dbReference type="Proteomes" id="UP001501594"/>
    </source>
</evidence>
<organism evidence="4 5">
    <name type="scientific">Frondihabitans peucedani</name>
    <dbReference type="NCBI Taxonomy" id="598626"/>
    <lineage>
        <taxon>Bacteria</taxon>
        <taxon>Bacillati</taxon>
        <taxon>Actinomycetota</taxon>
        <taxon>Actinomycetes</taxon>
        <taxon>Micrococcales</taxon>
        <taxon>Microbacteriaceae</taxon>
        <taxon>Frondihabitans</taxon>
    </lineage>
</organism>
<keyword evidence="5" id="KW-1185">Reference proteome</keyword>
<gene>
    <name evidence="4" type="ORF">GCM10022256_31560</name>
</gene>
<feature type="domain" description="Thioesterase" evidence="3">
    <location>
        <begin position="81"/>
        <end position="159"/>
    </location>
</feature>
<sequence length="170" mass="17705">MSDESAGSTPARTKTVTWSDPAISAEAARSMSGLDFMHALVDGTLPPPPILALMNLEAATAETGEVTFYCTPDESHYNPIGTVHGGFVCTVLDSVLGCAVQTTLPAGTGYTSLEIKVNYLRPLSTSSGRLTAIGRVTKPGRRAAFAEGEVRDAEGRLVATASSTLLVFAV</sequence>
<dbReference type="Gene3D" id="3.10.129.10">
    <property type="entry name" value="Hotdog Thioesterase"/>
    <property type="match status" value="1"/>
</dbReference>
<accession>A0ABP8E5R6</accession>
<dbReference type="CDD" id="cd03443">
    <property type="entry name" value="PaaI_thioesterase"/>
    <property type="match status" value="1"/>
</dbReference>
<evidence type="ECO:0000259" key="3">
    <source>
        <dbReference type="Pfam" id="PF03061"/>
    </source>
</evidence>
<dbReference type="RefSeq" id="WP_344797911.1">
    <property type="nucleotide sequence ID" value="NZ_BAABAU010000004.1"/>
</dbReference>
<evidence type="ECO:0000313" key="4">
    <source>
        <dbReference type="EMBL" id="GAA4267544.1"/>
    </source>
</evidence>
<reference evidence="5" key="1">
    <citation type="journal article" date="2019" name="Int. J. Syst. Evol. Microbiol.">
        <title>The Global Catalogue of Microorganisms (GCM) 10K type strain sequencing project: providing services to taxonomists for standard genome sequencing and annotation.</title>
        <authorList>
            <consortium name="The Broad Institute Genomics Platform"/>
            <consortium name="The Broad Institute Genome Sequencing Center for Infectious Disease"/>
            <person name="Wu L."/>
            <person name="Ma J."/>
        </authorList>
    </citation>
    <scope>NUCLEOTIDE SEQUENCE [LARGE SCALE GENOMIC DNA]</scope>
    <source>
        <strain evidence="5">JCM 17442</strain>
    </source>
</reference>
<dbReference type="InterPro" id="IPR006683">
    <property type="entry name" value="Thioestr_dom"/>
</dbReference>
<dbReference type="SUPFAM" id="SSF54637">
    <property type="entry name" value="Thioesterase/thiol ester dehydrase-isomerase"/>
    <property type="match status" value="1"/>
</dbReference>
<evidence type="ECO:0000256" key="2">
    <source>
        <dbReference type="ARBA" id="ARBA00022801"/>
    </source>
</evidence>
<dbReference type="Pfam" id="PF03061">
    <property type="entry name" value="4HBT"/>
    <property type="match status" value="1"/>
</dbReference>
<dbReference type="PANTHER" id="PTHR21660">
    <property type="entry name" value="THIOESTERASE SUPERFAMILY MEMBER-RELATED"/>
    <property type="match status" value="1"/>
</dbReference>
<comment type="caution">
    <text evidence="4">The sequence shown here is derived from an EMBL/GenBank/DDBJ whole genome shotgun (WGS) entry which is preliminary data.</text>
</comment>
<name>A0ABP8E5R6_9MICO</name>
<dbReference type="EMBL" id="BAABAU010000004">
    <property type="protein sequence ID" value="GAA4267544.1"/>
    <property type="molecule type" value="Genomic_DNA"/>
</dbReference>
<proteinExistence type="inferred from homology"/>
<dbReference type="InterPro" id="IPR039298">
    <property type="entry name" value="ACOT13"/>
</dbReference>
<dbReference type="InterPro" id="IPR029069">
    <property type="entry name" value="HotDog_dom_sf"/>
</dbReference>